<accession>A0ABR2W5A3</accession>
<feature type="transmembrane region" description="Helical" evidence="1">
    <location>
        <begin position="12"/>
        <end position="32"/>
    </location>
</feature>
<keyword evidence="1" id="KW-0472">Membrane</keyword>
<keyword evidence="1" id="KW-0812">Transmembrane</keyword>
<sequence>MSAFQKAKFFFSANPVAALSIVVVPAGMYVGYRLRDTREETDEKLAPREFTPEELEQNEMLRREDLKTRRNQLLRDREAITKKFAQMDMEEKESQ</sequence>
<dbReference type="EMBL" id="JASJQH010007006">
    <property type="protein sequence ID" value="KAK9720636.1"/>
    <property type="molecule type" value="Genomic_DNA"/>
</dbReference>
<proteinExistence type="predicted"/>
<evidence type="ECO:0000313" key="2">
    <source>
        <dbReference type="EMBL" id="KAK9720636.1"/>
    </source>
</evidence>
<name>A0ABR2W5A3_9FUNG</name>
<gene>
    <name evidence="2" type="ORF">K7432_004011</name>
</gene>
<evidence type="ECO:0000256" key="1">
    <source>
        <dbReference type="SAM" id="Phobius"/>
    </source>
</evidence>
<comment type="caution">
    <text evidence="2">The sequence shown here is derived from an EMBL/GenBank/DDBJ whole genome shotgun (WGS) entry which is preliminary data.</text>
</comment>
<reference evidence="2 3" key="1">
    <citation type="submission" date="2023-04" db="EMBL/GenBank/DDBJ databases">
        <title>Genome of Basidiobolus ranarum AG-B5.</title>
        <authorList>
            <person name="Stajich J.E."/>
            <person name="Carter-House D."/>
            <person name="Gryganskyi A."/>
        </authorList>
    </citation>
    <scope>NUCLEOTIDE SEQUENCE [LARGE SCALE GENOMIC DNA]</scope>
    <source>
        <strain evidence="2 3">AG-B5</strain>
    </source>
</reference>
<protein>
    <submittedName>
        <fullName evidence="2">Uncharacterized protein</fullName>
    </submittedName>
</protein>
<evidence type="ECO:0000313" key="3">
    <source>
        <dbReference type="Proteomes" id="UP001479436"/>
    </source>
</evidence>
<keyword evidence="3" id="KW-1185">Reference proteome</keyword>
<keyword evidence="1" id="KW-1133">Transmembrane helix</keyword>
<organism evidence="2 3">
    <name type="scientific">Basidiobolus ranarum</name>
    <dbReference type="NCBI Taxonomy" id="34480"/>
    <lineage>
        <taxon>Eukaryota</taxon>
        <taxon>Fungi</taxon>
        <taxon>Fungi incertae sedis</taxon>
        <taxon>Zoopagomycota</taxon>
        <taxon>Entomophthoromycotina</taxon>
        <taxon>Basidiobolomycetes</taxon>
        <taxon>Basidiobolales</taxon>
        <taxon>Basidiobolaceae</taxon>
        <taxon>Basidiobolus</taxon>
    </lineage>
</organism>
<dbReference type="Proteomes" id="UP001479436">
    <property type="component" value="Unassembled WGS sequence"/>
</dbReference>